<dbReference type="AlphaFoldDB" id="A0A0F4ZE43"/>
<dbReference type="Proteomes" id="UP000033483">
    <property type="component" value="Unassembled WGS sequence"/>
</dbReference>
<organism evidence="2 3">
    <name type="scientific">Thielaviopsis punctulata</name>
    <dbReference type="NCBI Taxonomy" id="72032"/>
    <lineage>
        <taxon>Eukaryota</taxon>
        <taxon>Fungi</taxon>
        <taxon>Dikarya</taxon>
        <taxon>Ascomycota</taxon>
        <taxon>Pezizomycotina</taxon>
        <taxon>Sordariomycetes</taxon>
        <taxon>Hypocreomycetidae</taxon>
        <taxon>Microascales</taxon>
        <taxon>Ceratocystidaceae</taxon>
        <taxon>Thielaviopsis</taxon>
    </lineage>
</organism>
<name>A0A0F4ZE43_9PEZI</name>
<keyword evidence="3" id="KW-1185">Reference proteome</keyword>
<keyword evidence="1" id="KW-0732">Signal</keyword>
<dbReference type="PANTHER" id="PTHR40135:SF1">
    <property type="entry name" value="MITOCHONDRIAL PHOSPHATE CARRIER PROTEIN"/>
    <property type="match status" value="1"/>
</dbReference>
<proteinExistence type="predicted"/>
<dbReference type="OrthoDB" id="9992270at2759"/>
<dbReference type="PANTHER" id="PTHR40135">
    <property type="entry name" value="MITOCHONDRIAL PHOSPHATE CARRIER PROTEIN"/>
    <property type="match status" value="1"/>
</dbReference>
<evidence type="ECO:0000313" key="2">
    <source>
        <dbReference type="EMBL" id="KKA28874.1"/>
    </source>
</evidence>
<sequence>MPSTPIFMRIITCTNFLVTSSALTFQVTVLYPGHKQVKADLEALRADHQRVLKMIEEGGLARPQQVQAIEKSSKSITERLSLLTRSVSSPVAAAPVSA</sequence>
<evidence type="ECO:0000256" key="1">
    <source>
        <dbReference type="SAM" id="SignalP"/>
    </source>
</evidence>
<reference evidence="2 3" key="1">
    <citation type="submission" date="2015-03" db="EMBL/GenBank/DDBJ databases">
        <authorList>
            <person name="Radwan O."/>
            <person name="Al-Naeli F.A."/>
            <person name="Rendon G.A."/>
            <person name="Fields C."/>
        </authorList>
    </citation>
    <scope>NUCLEOTIDE SEQUENCE [LARGE SCALE GENOMIC DNA]</scope>
    <source>
        <strain evidence="2">CR-DP1</strain>
    </source>
</reference>
<gene>
    <name evidence="2" type="ORF">TD95_000277</name>
</gene>
<dbReference type="EMBL" id="LAEV01001117">
    <property type="protein sequence ID" value="KKA28874.1"/>
    <property type="molecule type" value="Genomic_DNA"/>
</dbReference>
<accession>A0A0F4ZE43</accession>
<feature type="signal peptide" evidence="1">
    <location>
        <begin position="1"/>
        <end position="22"/>
    </location>
</feature>
<protein>
    <submittedName>
        <fullName evidence="2">Uncharacterized protein</fullName>
    </submittedName>
</protein>
<comment type="caution">
    <text evidence="2">The sequence shown here is derived from an EMBL/GenBank/DDBJ whole genome shotgun (WGS) entry which is preliminary data.</text>
</comment>
<feature type="chain" id="PRO_5002482447" evidence="1">
    <location>
        <begin position="23"/>
        <end position="98"/>
    </location>
</feature>
<evidence type="ECO:0000313" key="3">
    <source>
        <dbReference type="Proteomes" id="UP000033483"/>
    </source>
</evidence>